<protein>
    <recommendedName>
        <fullName evidence="1">Reverse transcriptase Ty1/copia-type domain-containing protein</fullName>
    </recommendedName>
</protein>
<evidence type="ECO:0000313" key="3">
    <source>
        <dbReference type="Proteomes" id="UP000315295"/>
    </source>
</evidence>
<dbReference type="Pfam" id="PF07727">
    <property type="entry name" value="RVT_2"/>
    <property type="match status" value="1"/>
</dbReference>
<name>A0A540K430_MALBA</name>
<dbReference type="InterPro" id="IPR043502">
    <property type="entry name" value="DNA/RNA_pol_sf"/>
</dbReference>
<dbReference type="Proteomes" id="UP000315295">
    <property type="component" value="Unassembled WGS sequence"/>
</dbReference>
<proteinExistence type="predicted"/>
<dbReference type="SUPFAM" id="SSF56672">
    <property type="entry name" value="DNA/RNA polymerases"/>
    <property type="match status" value="1"/>
</dbReference>
<feature type="domain" description="Reverse transcriptase Ty1/copia-type" evidence="1">
    <location>
        <begin position="1"/>
        <end position="172"/>
    </location>
</feature>
<gene>
    <name evidence="2" type="ORF">C1H46_045480</name>
</gene>
<dbReference type="PANTHER" id="PTHR11439">
    <property type="entry name" value="GAG-POL-RELATED RETROTRANSPOSON"/>
    <property type="match status" value="1"/>
</dbReference>
<evidence type="ECO:0000259" key="1">
    <source>
        <dbReference type="Pfam" id="PF07727"/>
    </source>
</evidence>
<organism evidence="2 3">
    <name type="scientific">Malus baccata</name>
    <name type="common">Siberian crab apple</name>
    <name type="synonym">Pyrus baccata</name>
    <dbReference type="NCBI Taxonomy" id="106549"/>
    <lineage>
        <taxon>Eukaryota</taxon>
        <taxon>Viridiplantae</taxon>
        <taxon>Streptophyta</taxon>
        <taxon>Embryophyta</taxon>
        <taxon>Tracheophyta</taxon>
        <taxon>Spermatophyta</taxon>
        <taxon>Magnoliopsida</taxon>
        <taxon>eudicotyledons</taxon>
        <taxon>Gunneridae</taxon>
        <taxon>Pentapetalae</taxon>
        <taxon>rosids</taxon>
        <taxon>fabids</taxon>
        <taxon>Rosales</taxon>
        <taxon>Rosaceae</taxon>
        <taxon>Amygdaloideae</taxon>
        <taxon>Maleae</taxon>
        <taxon>Malus</taxon>
    </lineage>
</organism>
<sequence length="419" mass="47415">MAVQYDWFLHQLDISNAFLHGNLQEDVFMQQPPGFIDPSKPSYVCQLQKSLYGLKQAPRAWYDKLFHALVSLGFTNSQSDCSLFVKLQPFPVLVLVYVDDILVTGPNTSLCQSFIQQLSSLFPVKDLGPLHYFLGLEVHRSADGIFLSQSKYALDLLVKTSMAGCKPCPTPLGTQKLDHTGALLADPKEYRSIVGALQYLTWTRPDLSFAVNQVCQFLHCPRDSHFQAVKRILRFLKGSLDQGMWFKKCPLHLTAYSDADWAGCVFDRRSTSGYCIYLGSNLISWSAKKQPTVARSSTEAEYRSLAHTAAELTWICKIFKDVAFHLTIIPTLWCDNVSAISLASNPVFHARTKHVEIDYHYIRELVLAKLLHVQYINTQFQVADIHTKSLSKARFRYLQSKLSLGPPPFSLRGCKESHI</sequence>
<keyword evidence="3" id="KW-1185">Reference proteome</keyword>
<dbReference type="InterPro" id="IPR013103">
    <property type="entry name" value="RVT_2"/>
</dbReference>
<accession>A0A540K430</accession>
<evidence type="ECO:0000313" key="2">
    <source>
        <dbReference type="EMBL" id="TQD68987.1"/>
    </source>
</evidence>
<dbReference type="CDD" id="cd09272">
    <property type="entry name" value="RNase_HI_RT_Ty1"/>
    <property type="match status" value="1"/>
</dbReference>
<dbReference type="AlphaFoldDB" id="A0A540K430"/>
<reference evidence="2 3" key="1">
    <citation type="journal article" date="2019" name="G3 (Bethesda)">
        <title>Sequencing of a Wild Apple (Malus baccata) Genome Unravels the Differences Between Cultivated and Wild Apple Species Regarding Disease Resistance and Cold Tolerance.</title>
        <authorList>
            <person name="Chen X."/>
        </authorList>
    </citation>
    <scope>NUCLEOTIDE SEQUENCE [LARGE SCALE GENOMIC DNA]</scope>
    <source>
        <strain evidence="3">cv. Shandingzi</strain>
        <tissue evidence="2">Leaves</tissue>
    </source>
</reference>
<dbReference type="EMBL" id="VIEB01006070">
    <property type="protein sequence ID" value="TQD68987.1"/>
    <property type="molecule type" value="Genomic_DNA"/>
</dbReference>
<comment type="caution">
    <text evidence="2">The sequence shown here is derived from an EMBL/GenBank/DDBJ whole genome shotgun (WGS) entry which is preliminary data.</text>
</comment>
<dbReference type="STRING" id="106549.A0A540K430"/>
<dbReference type="PANTHER" id="PTHR11439:SF455">
    <property type="entry name" value="RLK (RECEPTOR-LIKE PROTEIN KINASE) 8, PUTATIVE-RELATED"/>
    <property type="match status" value="1"/>
</dbReference>